<organism evidence="7 8">
    <name type="scientific">Ceutorhynchus assimilis</name>
    <name type="common">cabbage seed weevil</name>
    <dbReference type="NCBI Taxonomy" id="467358"/>
    <lineage>
        <taxon>Eukaryota</taxon>
        <taxon>Metazoa</taxon>
        <taxon>Ecdysozoa</taxon>
        <taxon>Arthropoda</taxon>
        <taxon>Hexapoda</taxon>
        <taxon>Insecta</taxon>
        <taxon>Pterygota</taxon>
        <taxon>Neoptera</taxon>
        <taxon>Endopterygota</taxon>
        <taxon>Coleoptera</taxon>
        <taxon>Polyphaga</taxon>
        <taxon>Cucujiformia</taxon>
        <taxon>Curculionidae</taxon>
        <taxon>Ceutorhynchinae</taxon>
        <taxon>Ceutorhynchus</taxon>
    </lineage>
</organism>
<dbReference type="SUPFAM" id="SSF56801">
    <property type="entry name" value="Acetyl-CoA synthetase-like"/>
    <property type="match status" value="1"/>
</dbReference>
<evidence type="ECO:0000313" key="7">
    <source>
        <dbReference type="EMBL" id="CAH1124032.1"/>
    </source>
</evidence>
<evidence type="ECO:0000256" key="1">
    <source>
        <dbReference type="ARBA" id="ARBA00004275"/>
    </source>
</evidence>
<gene>
    <name evidence="7" type="ORF">CEUTPL_LOCUS3009</name>
</gene>
<reference evidence="7" key="1">
    <citation type="submission" date="2022-01" db="EMBL/GenBank/DDBJ databases">
        <authorList>
            <person name="King R."/>
        </authorList>
    </citation>
    <scope>NUCLEOTIDE SEQUENCE</scope>
</reference>
<evidence type="ECO:0000313" key="8">
    <source>
        <dbReference type="Proteomes" id="UP001152799"/>
    </source>
</evidence>
<feature type="domain" description="AMP-binding enzyme C-terminal" evidence="6">
    <location>
        <begin position="457"/>
        <end position="532"/>
    </location>
</feature>
<dbReference type="InterPro" id="IPR025110">
    <property type="entry name" value="AMP-bd_C"/>
</dbReference>
<dbReference type="InterPro" id="IPR042099">
    <property type="entry name" value="ANL_N_sf"/>
</dbReference>
<name>A0A9P0DGW9_9CUCU</name>
<dbReference type="InterPro" id="IPR045851">
    <property type="entry name" value="AMP-bd_C_sf"/>
</dbReference>
<evidence type="ECO:0000256" key="4">
    <source>
        <dbReference type="ARBA" id="ARBA00023140"/>
    </source>
</evidence>
<dbReference type="Pfam" id="PF13193">
    <property type="entry name" value="AMP-binding_C"/>
    <property type="match status" value="1"/>
</dbReference>
<comment type="similarity">
    <text evidence="2">Belongs to the ATP-dependent AMP-binding enzyme family.</text>
</comment>
<dbReference type="PROSITE" id="PS00455">
    <property type="entry name" value="AMP_BINDING"/>
    <property type="match status" value="1"/>
</dbReference>
<dbReference type="Gene3D" id="3.40.50.12780">
    <property type="entry name" value="N-terminal domain of ligase-like"/>
    <property type="match status" value="1"/>
</dbReference>
<evidence type="ECO:0000256" key="2">
    <source>
        <dbReference type="ARBA" id="ARBA00006432"/>
    </source>
</evidence>
<keyword evidence="8" id="KW-1185">Reference proteome</keyword>
<accession>A0A9P0DGW9</accession>
<dbReference type="InterPro" id="IPR000873">
    <property type="entry name" value="AMP-dep_synth/lig_dom"/>
</dbReference>
<dbReference type="Pfam" id="PF00501">
    <property type="entry name" value="AMP-binding"/>
    <property type="match status" value="1"/>
</dbReference>
<evidence type="ECO:0000256" key="3">
    <source>
        <dbReference type="ARBA" id="ARBA00022598"/>
    </source>
</evidence>
<evidence type="ECO:0008006" key="9">
    <source>
        <dbReference type="Google" id="ProtNLM"/>
    </source>
</evidence>
<keyword evidence="4" id="KW-0576">Peroxisome</keyword>
<keyword evidence="3" id="KW-0436">Ligase</keyword>
<protein>
    <recommendedName>
        <fullName evidence="9">Luciferin 4-monooxygenase-like</fullName>
    </recommendedName>
</protein>
<dbReference type="Gene3D" id="3.30.300.30">
    <property type="match status" value="1"/>
</dbReference>
<proteinExistence type="inferred from homology"/>
<dbReference type="PANTHER" id="PTHR24096:SF149">
    <property type="entry name" value="AMP-BINDING DOMAIN-CONTAINING PROTEIN-RELATED"/>
    <property type="match status" value="1"/>
</dbReference>
<dbReference type="PANTHER" id="PTHR24096">
    <property type="entry name" value="LONG-CHAIN-FATTY-ACID--COA LIGASE"/>
    <property type="match status" value="1"/>
</dbReference>
<dbReference type="AlphaFoldDB" id="A0A9P0DGW9"/>
<dbReference type="OrthoDB" id="10253869at2759"/>
<feature type="domain" description="AMP-dependent synthetase/ligase" evidence="5">
    <location>
        <begin position="40"/>
        <end position="407"/>
    </location>
</feature>
<comment type="subcellular location">
    <subcellularLocation>
        <location evidence="1">Peroxisome</location>
    </subcellularLocation>
</comment>
<sequence>MYVEILYRNAKMMSYENGIIKTNDIPYNQNSGGIGYMFYTALKEYGDRVALINSKNDEFRTNKDLLERCTSTAVALQKRGFKQQDLVAVCSNRENLDANVPLIAGQFLGCVTFSLDPNLTVKELCELVNQIQPKIIFLIDEAKNKMQEALKICDVEVEMVTFGKEFESEFLKFDKIQDFEPVFIENLKETCMIHFSSGSTSCPKPICLNHYYFMTFAVSLPNPKAEPCQAKFENHEVGNISLKFMNWYWISASLEMFHLIWTGNCRLLKDEFDVDQIWDMVAKYKISDIYLKPVDIIAIIDSKPNVDISSLKTIYSGGSPFHKDYIEKLKANFPDIEVLLTIYAMTECGVITYPYKKEFLNSKPVSCGLPWYGLHYKVVDVETGKICGFNQPGELYVKGKRIFNGIYNQDSSESFDDEGYFKTGDLVYYDEDFCFFVVDRLKAVLKWNNIVIYPSRIEKVLLSHPAVSEAIVIGIPHKTEIERLLAAVILKDNVKVIEDDLVKFVAERVEDCERLRGGVVFVKYFPVTITGKVSRLKVKEMILDKLNK</sequence>
<dbReference type="InterPro" id="IPR020845">
    <property type="entry name" value="AMP-binding_CS"/>
</dbReference>
<evidence type="ECO:0000259" key="5">
    <source>
        <dbReference type="Pfam" id="PF00501"/>
    </source>
</evidence>
<dbReference type="GO" id="GO:0005777">
    <property type="term" value="C:peroxisome"/>
    <property type="evidence" value="ECO:0007669"/>
    <property type="project" value="UniProtKB-SubCell"/>
</dbReference>
<evidence type="ECO:0000259" key="6">
    <source>
        <dbReference type="Pfam" id="PF13193"/>
    </source>
</evidence>
<dbReference type="GO" id="GO:0016405">
    <property type="term" value="F:CoA-ligase activity"/>
    <property type="evidence" value="ECO:0007669"/>
    <property type="project" value="TreeGrafter"/>
</dbReference>
<dbReference type="Proteomes" id="UP001152799">
    <property type="component" value="Chromosome 11"/>
</dbReference>
<dbReference type="EMBL" id="OU892287">
    <property type="protein sequence ID" value="CAH1124032.1"/>
    <property type="molecule type" value="Genomic_DNA"/>
</dbReference>